<evidence type="ECO:0000256" key="1">
    <source>
        <dbReference type="SAM" id="MobiDB-lite"/>
    </source>
</evidence>
<accession>A0A1H0UIM2</accession>
<keyword evidence="2" id="KW-0812">Transmembrane</keyword>
<dbReference type="OrthoDB" id="3460188at2"/>
<dbReference type="InterPro" id="IPR005693">
    <property type="entry name" value="Mce"/>
</dbReference>
<evidence type="ECO:0000313" key="5">
    <source>
        <dbReference type="EMBL" id="SDP66024.1"/>
    </source>
</evidence>
<evidence type="ECO:0000256" key="2">
    <source>
        <dbReference type="SAM" id="Phobius"/>
    </source>
</evidence>
<dbReference type="InterPro" id="IPR052336">
    <property type="entry name" value="MlaD_Phospholipid_Transporter"/>
</dbReference>
<dbReference type="RefSeq" id="WP_091381885.1">
    <property type="nucleotide sequence ID" value="NZ_FNDV01000001.1"/>
</dbReference>
<dbReference type="PANTHER" id="PTHR33371">
    <property type="entry name" value="INTERMEMBRANE PHOSPHOLIPID TRANSPORT SYSTEM BINDING PROTEIN MLAD-RELATED"/>
    <property type="match status" value="1"/>
</dbReference>
<reference evidence="6" key="1">
    <citation type="submission" date="2016-10" db="EMBL/GenBank/DDBJ databases">
        <authorList>
            <person name="Varghese N."/>
            <person name="Submissions S."/>
        </authorList>
    </citation>
    <scope>NUCLEOTIDE SEQUENCE [LARGE SCALE GENOMIC DNA]</scope>
    <source>
        <strain evidence="6">IBRC-M 10655</strain>
    </source>
</reference>
<dbReference type="GO" id="GO:0051701">
    <property type="term" value="P:biological process involved in interaction with host"/>
    <property type="evidence" value="ECO:0007669"/>
    <property type="project" value="TreeGrafter"/>
</dbReference>
<feature type="region of interest" description="Disordered" evidence="1">
    <location>
        <begin position="334"/>
        <end position="388"/>
    </location>
</feature>
<keyword evidence="2" id="KW-0472">Membrane</keyword>
<evidence type="ECO:0000259" key="3">
    <source>
        <dbReference type="Pfam" id="PF02470"/>
    </source>
</evidence>
<protein>
    <submittedName>
        <fullName evidence="5">Virulence factor Mce family protein</fullName>
    </submittedName>
</protein>
<feature type="transmembrane region" description="Helical" evidence="2">
    <location>
        <begin position="12"/>
        <end position="34"/>
    </location>
</feature>
<keyword evidence="2" id="KW-1133">Transmembrane helix</keyword>
<dbReference type="GO" id="GO:0005576">
    <property type="term" value="C:extracellular region"/>
    <property type="evidence" value="ECO:0007669"/>
    <property type="project" value="TreeGrafter"/>
</dbReference>
<feature type="domain" description="Mce/MlaD" evidence="3">
    <location>
        <begin position="43"/>
        <end position="116"/>
    </location>
</feature>
<evidence type="ECO:0000313" key="6">
    <source>
        <dbReference type="Proteomes" id="UP000199651"/>
    </source>
</evidence>
<organism evidence="5 6">
    <name type="scientific">Actinokineospora alba</name>
    <dbReference type="NCBI Taxonomy" id="504798"/>
    <lineage>
        <taxon>Bacteria</taxon>
        <taxon>Bacillati</taxon>
        <taxon>Actinomycetota</taxon>
        <taxon>Actinomycetes</taxon>
        <taxon>Pseudonocardiales</taxon>
        <taxon>Pseudonocardiaceae</taxon>
        <taxon>Actinokineospora</taxon>
    </lineage>
</organism>
<proteinExistence type="predicted"/>
<gene>
    <name evidence="5" type="ORF">SAMN05192558_111223</name>
</gene>
<evidence type="ECO:0000259" key="4">
    <source>
        <dbReference type="Pfam" id="PF11887"/>
    </source>
</evidence>
<feature type="domain" description="Mammalian cell entry C-terminal" evidence="4">
    <location>
        <begin position="124"/>
        <end position="346"/>
    </location>
</feature>
<dbReference type="STRING" id="504798.SAMN05421871_101358"/>
<sequence>MRPTERFEKVRYQLYGLVFLVVVATLVWLSIGFYNKAFTTVVPVSLETDRVGNQLRVGSDVKLRGMIVGEVRAIRPTGDRAVLDLALDPDSVDLIPANVSARLLPKTLFGERYVALLIPTVPAPQALRGGSVIPQDRTSSAIELEKVLDHLMPVLQAVEPAKLATTLNAMSTALDGRGAQFGRTIADLDAYLEQLLPSMPDLKADLAALATVADTYADAAPDLLQAMSDLTTTTRTIAEQRANLDLLFSTATTAAVDLDRFLAVNKGNLIDLADTAQSTLAVLAKYAPEYPCLLENLVKAIPASERAFGKGTDHPNVSRVTIEIAANRGKYLPGVDTPRYNDKRGPRCYRMAQPGEKFPQYTTDGPVKDGTSKPPAPKSDRPEQFCPTVPQAADAPALANSPQERDLVNALIAPGLGVMPEDVPRWAGLLLGPAFRGAEVTLR</sequence>
<dbReference type="InterPro" id="IPR024516">
    <property type="entry name" value="Mce_C"/>
</dbReference>
<dbReference type="Pfam" id="PF02470">
    <property type="entry name" value="MlaD"/>
    <property type="match status" value="1"/>
</dbReference>
<dbReference type="PANTHER" id="PTHR33371:SF19">
    <property type="entry name" value="MCE-FAMILY PROTEIN MCE4A"/>
    <property type="match status" value="1"/>
</dbReference>
<dbReference type="Pfam" id="PF11887">
    <property type="entry name" value="Mce4_CUP1"/>
    <property type="match status" value="1"/>
</dbReference>
<name>A0A1H0UIM2_9PSEU</name>
<keyword evidence="6" id="KW-1185">Reference proteome</keyword>
<dbReference type="AlphaFoldDB" id="A0A1H0UIM2"/>
<dbReference type="Proteomes" id="UP000199651">
    <property type="component" value="Unassembled WGS sequence"/>
</dbReference>
<dbReference type="EMBL" id="FNJB01000011">
    <property type="protein sequence ID" value="SDP66024.1"/>
    <property type="molecule type" value="Genomic_DNA"/>
</dbReference>
<dbReference type="NCBIfam" id="TIGR00996">
    <property type="entry name" value="Mtu_fam_mce"/>
    <property type="match status" value="1"/>
</dbReference>
<dbReference type="InterPro" id="IPR003399">
    <property type="entry name" value="Mce/MlaD"/>
</dbReference>